<evidence type="ECO:0000259" key="4">
    <source>
        <dbReference type="Pfam" id="PF00107"/>
    </source>
</evidence>
<dbReference type="Gene3D" id="3.90.180.10">
    <property type="entry name" value="Medium-chain alcohol dehydrogenases, catalytic domain"/>
    <property type="match status" value="1"/>
</dbReference>
<evidence type="ECO:0000313" key="5">
    <source>
        <dbReference type="EMBL" id="KAK8045527.1"/>
    </source>
</evidence>
<dbReference type="Pfam" id="PF00107">
    <property type="entry name" value="ADH_zinc_N"/>
    <property type="match status" value="1"/>
</dbReference>
<dbReference type="EMBL" id="JAQQWK010000003">
    <property type="protein sequence ID" value="KAK8045527.1"/>
    <property type="molecule type" value="Genomic_DNA"/>
</dbReference>
<evidence type="ECO:0000256" key="2">
    <source>
        <dbReference type="ARBA" id="ARBA00022833"/>
    </source>
</evidence>
<dbReference type="SUPFAM" id="SSF51735">
    <property type="entry name" value="NAD(P)-binding Rossmann-fold domains"/>
    <property type="match status" value="1"/>
</dbReference>
<accession>A0ABR1TFY1</accession>
<evidence type="ECO:0000313" key="6">
    <source>
        <dbReference type="Proteomes" id="UP001444661"/>
    </source>
</evidence>
<feature type="domain" description="Alcohol dehydrogenase-like C-terminal" evidence="4">
    <location>
        <begin position="79"/>
        <end position="122"/>
    </location>
</feature>
<proteinExistence type="predicted"/>
<evidence type="ECO:0000256" key="1">
    <source>
        <dbReference type="ARBA" id="ARBA00022723"/>
    </source>
</evidence>
<evidence type="ECO:0000256" key="3">
    <source>
        <dbReference type="ARBA" id="ARBA00023027"/>
    </source>
</evidence>
<sequence>MAVRRPPTLGGLFFGQSSFAQHTIASAKSVVNVAGLGLTRDDLKVLAPFGCGLLTGSGTVVNVAKAGPSDAVAIMGMGGVGLAAVMAAKNAGCQQIIGVDRVPARLELAKKMGATHTIDTTEVSGPGVSWRRYAVPRTGWGRRSRSMLADTSPL</sequence>
<dbReference type="Gene3D" id="3.40.50.720">
    <property type="entry name" value="NAD(P)-binding Rossmann-like Domain"/>
    <property type="match status" value="1"/>
</dbReference>
<gene>
    <name evidence="5" type="ORF">PG993_005551</name>
</gene>
<dbReference type="PANTHER" id="PTHR43880">
    <property type="entry name" value="ALCOHOL DEHYDROGENASE"/>
    <property type="match status" value="1"/>
</dbReference>
<dbReference type="PANTHER" id="PTHR43880:SF12">
    <property type="entry name" value="ALCOHOL DEHYDROGENASE CLASS-3"/>
    <property type="match status" value="1"/>
</dbReference>
<dbReference type="Proteomes" id="UP001444661">
    <property type="component" value="Unassembled WGS sequence"/>
</dbReference>
<keyword evidence="3" id="KW-0520">NAD</keyword>
<keyword evidence="2" id="KW-0862">Zinc</keyword>
<keyword evidence="6" id="KW-1185">Reference proteome</keyword>
<name>A0ABR1TFY1_9PEZI</name>
<comment type="caution">
    <text evidence="5">The sequence shown here is derived from an EMBL/GenBank/DDBJ whole genome shotgun (WGS) entry which is preliminary data.</text>
</comment>
<keyword evidence="1" id="KW-0479">Metal-binding</keyword>
<protein>
    <recommendedName>
        <fullName evidence="4">Alcohol dehydrogenase-like C-terminal domain-containing protein</fullName>
    </recommendedName>
</protein>
<reference evidence="5 6" key="1">
    <citation type="submission" date="2023-01" db="EMBL/GenBank/DDBJ databases">
        <title>Analysis of 21 Apiospora genomes using comparative genomics revels a genus with tremendous synthesis potential of carbohydrate active enzymes and secondary metabolites.</title>
        <authorList>
            <person name="Sorensen T."/>
        </authorList>
    </citation>
    <scope>NUCLEOTIDE SEQUENCE [LARGE SCALE GENOMIC DNA]</scope>
    <source>
        <strain evidence="5 6">CBS 33761</strain>
    </source>
</reference>
<organism evidence="5 6">
    <name type="scientific">Apiospora rasikravindrae</name>
    <dbReference type="NCBI Taxonomy" id="990691"/>
    <lineage>
        <taxon>Eukaryota</taxon>
        <taxon>Fungi</taxon>
        <taxon>Dikarya</taxon>
        <taxon>Ascomycota</taxon>
        <taxon>Pezizomycotina</taxon>
        <taxon>Sordariomycetes</taxon>
        <taxon>Xylariomycetidae</taxon>
        <taxon>Amphisphaeriales</taxon>
        <taxon>Apiosporaceae</taxon>
        <taxon>Apiospora</taxon>
    </lineage>
</organism>
<dbReference type="InterPro" id="IPR036291">
    <property type="entry name" value="NAD(P)-bd_dom_sf"/>
</dbReference>
<dbReference type="InterPro" id="IPR013149">
    <property type="entry name" value="ADH-like_C"/>
</dbReference>